<protein>
    <submittedName>
        <fullName evidence="2">Uncharacterized protein</fullName>
    </submittedName>
</protein>
<accession>A0AAE0ZJA3</accession>
<proteinExistence type="predicted"/>
<dbReference type="EMBL" id="JAWDGP010003874">
    <property type="protein sequence ID" value="KAK3769956.1"/>
    <property type="molecule type" value="Genomic_DNA"/>
</dbReference>
<feature type="compositionally biased region" description="Polar residues" evidence="1">
    <location>
        <begin position="585"/>
        <end position="600"/>
    </location>
</feature>
<keyword evidence="3" id="KW-1185">Reference proteome</keyword>
<gene>
    <name evidence="2" type="ORF">RRG08_048166</name>
</gene>
<feature type="region of interest" description="Disordered" evidence="1">
    <location>
        <begin position="544"/>
        <end position="566"/>
    </location>
</feature>
<reference evidence="2" key="1">
    <citation type="journal article" date="2023" name="G3 (Bethesda)">
        <title>A reference genome for the long-term kleptoplast-retaining sea slug Elysia crispata morphotype clarki.</title>
        <authorList>
            <person name="Eastman K.E."/>
            <person name="Pendleton A.L."/>
            <person name="Shaikh M.A."/>
            <person name="Suttiyut T."/>
            <person name="Ogas R."/>
            <person name="Tomko P."/>
            <person name="Gavelis G."/>
            <person name="Widhalm J.R."/>
            <person name="Wisecaver J.H."/>
        </authorList>
    </citation>
    <scope>NUCLEOTIDE SEQUENCE</scope>
    <source>
        <strain evidence="2">ECLA1</strain>
    </source>
</reference>
<organism evidence="2 3">
    <name type="scientific">Elysia crispata</name>
    <name type="common">lettuce slug</name>
    <dbReference type="NCBI Taxonomy" id="231223"/>
    <lineage>
        <taxon>Eukaryota</taxon>
        <taxon>Metazoa</taxon>
        <taxon>Spiralia</taxon>
        <taxon>Lophotrochozoa</taxon>
        <taxon>Mollusca</taxon>
        <taxon>Gastropoda</taxon>
        <taxon>Heterobranchia</taxon>
        <taxon>Euthyneura</taxon>
        <taxon>Panpulmonata</taxon>
        <taxon>Sacoglossa</taxon>
        <taxon>Placobranchoidea</taxon>
        <taxon>Plakobranchidae</taxon>
        <taxon>Elysia</taxon>
    </lineage>
</organism>
<sequence length="751" mass="85032">MFSLLEAQFEHGPESQKLQFLSMLESLGKAAGEDLMVFNLRSRKDESDELGISGFPLNLHTKSPLYNSDDLFGYTEKTLPEDDSPKRFRSLLIECQSILRQLIDPNLEIDILKQLLQREDELMVLLRRYKALCSIGLSLPAQDEETWHKELHELFKETYEIIGSVEQNERPALIEMLTCAWVWEKGPPPSILLSSSSALENLSLRIYGVMALNCHAVTVELRQDMGDVVSSPQKIQYEKESNQDSGVVLHLSKINLNNLQGSRKNQKKGSDCKLYRVDCKVPMPLSFSSYCQFQCLSLPFTIRTGSPQLWPYTSAIVWFIWTQKDVREPDNKCPAFVEIDSILGLIQARIIAAGLRLSSKALWDCLPQNEKDTQEYSLTSMLPHKLTNGERQGWTDMIKELCAVGQENKVYRSNFVKQMPEKQCIWLLVCAAVNTGLRLKKYDLDRFYHIGLPNRMCRSFPGIDIGDFILRSSLNRIENNLSNKPHTKVVVQVCTNTEVEPVLVVVDEFDKWTLQEKVCNISIGKVDNKCVYRILPSKEDVRTIEEQTRGTKKGKGNYTGSKQEELPPRLLIKPMESLSINTNSEMSPALSNASHSTCSPTLMKDQETEDEEPVRKKSVLSNEAQIGEQSQLHPTEMDITVIEASAVQVTASLVSTAHTQISCSKNMENLCFNSLDCSSLSSDSDKEDLENERFLSLTDVDFAMKDIPPDIVKDVFLSESDMGEIQDSIVPDRIFSSPHNCATAMEQNWLK</sequence>
<dbReference type="AlphaFoldDB" id="A0AAE0ZJA3"/>
<comment type="caution">
    <text evidence="2">The sequence shown here is derived from an EMBL/GenBank/DDBJ whole genome shotgun (WGS) entry which is preliminary data.</text>
</comment>
<evidence type="ECO:0000313" key="2">
    <source>
        <dbReference type="EMBL" id="KAK3769956.1"/>
    </source>
</evidence>
<name>A0AAE0ZJA3_9GAST</name>
<feature type="region of interest" description="Disordered" evidence="1">
    <location>
        <begin position="585"/>
        <end position="617"/>
    </location>
</feature>
<evidence type="ECO:0000256" key="1">
    <source>
        <dbReference type="SAM" id="MobiDB-lite"/>
    </source>
</evidence>
<evidence type="ECO:0000313" key="3">
    <source>
        <dbReference type="Proteomes" id="UP001283361"/>
    </source>
</evidence>
<dbReference type="Proteomes" id="UP001283361">
    <property type="component" value="Unassembled WGS sequence"/>
</dbReference>